<organism>
    <name type="scientific">Ixodes scapularis</name>
    <name type="common">Black-legged tick</name>
    <name type="synonym">Deer tick</name>
    <dbReference type="NCBI Taxonomy" id="6945"/>
    <lineage>
        <taxon>Eukaryota</taxon>
        <taxon>Metazoa</taxon>
        <taxon>Ecdysozoa</taxon>
        <taxon>Arthropoda</taxon>
        <taxon>Chelicerata</taxon>
        <taxon>Arachnida</taxon>
        <taxon>Acari</taxon>
        <taxon>Parasitiformes</taxon>
        <taxon>Ixodida</taxon>
        <taxon>Ixodoidea</taxon>
        <taxon>Ixodidae</taxon>
        <taxon>Ixodinae</taxon>
        <taxon>Ixodes</taxon>
    </lineage>
</organism>
<evidence type="ECO:0000313" key="2">
    <source>
        <dbReference type="EMBL" id="EEC03131.1"/>
    </source>
</evidence>
<keyword evidence="4" id="KW-1185">Reference proteome</keyword>
<dbReference type="InParanoid" id="B7P959"/>
<dbReference type="VEuPathDB" id="VectorBase:ISCI003009"/>
<protein>
    <submittedName>
        <fullName evidence="2 3">Uncharacterized protein</fullName>
    </submittedName>
</protein>
<dbReference type="EMBL" id="DS661754">
    <property type="protein sequence ID" value="EEC03131.1"/>
    <property type="molecule type" value="Genomic_DNA"/>
</dbReference>
<accession>B7P959</accession>
<dbReference type="Proteomes" id="UP000001555">
    <property type="component" value="Unassembled WGS sequence"/>
</dbReference>
<dbReference type="EnsemblMetazoa" id="ISCW003009-RA">
    <property type="protein sequence ID" value="ISCW003009-PA"/>
    <property type="gene ID" value="ISCW003009"/>
</dbReference>
<sequence length="179" mass="20258">MEKAHGPPFLLLLPTILAYMPRLFFFLSLHFRNGRQPGHGAGLIFFFPRLSRFIVGLFRVVRCSRLPVSVWEFETFSAIAWTVLLSLSTLVSSEITPFFSFSLTEGRVVYCGRNGAIKERKSTSTYPARQSCVTLVLTTCRRLSKSTVQVRTYLKHAPPFSVMQSSDAINIFFDVGTHI</sequence>
<keyword evidence="1" id="KW-0472">Membrane</keyword>
<keyword evidence="1" id="KW-0812">Transmembrane</keyword>
<dbReference type="AlphaFoldDB" id="B7P959"/>
<dbReference type="EMBL" id="ABJB010827065">
    <property type="status" value="NOT_ANNOTATED_CDS"/>
    <property type="molecule type" value="Genomic_DNA"/>
</dbReference>
<dbReference type="HOGENOM" id="CLU_1505094_0_0_1"/>
<evidence type="ECO:0000256" key="1">
    <source>
        <dbReference type="SAM" id="Phobius"/>
    </source>
</evidence>
<proteinExistence type="predicted"/>
<evidence type="ECO:0000313" key="4">
    <source>
        <dbReference type="Proteomes" id="UP000001555"/>
    </source>
</evidence>
<gene>
    <name evidence="2" type="ORF">IscW_ISCW003009</name>
</gene>
<reference evidence="2 4" key="1">
    <citation type="submission" date="2008-03" db="EMBL/GenBank/DDBJ databases">
        <title>Annotation of Ixodes scapularis.</title>
        <authorList>
            <consortium name="Ixodes scapularis Genome Project Consortium"/>
            <person name="Caler E."/>
            <person name="Hannick L.I."/>
            <person name="Bidwell S."/>
            <person name="Joardar V."/>
            <person name="Thiagarajan M."/>
            <person name="Amedeo P."/>
            <person name="Galinsky K.J."/>
            <person name="Schobel S."/>
            <person name="Inman J."/>
            <person name="Hostetler J."/>
            <person name="Miller J."/>
            <person name="Hammond M."/>
            <person name="Megy K."/>
            <person name="Lawson D."/>
            <person name="Kodira C."/>
            <person name="Sutton G."/>
            <person name="Meyer J."/>
            <person name="Hill C.A."/>
            <person name="Birren B."/>
            <person name="Nene V."/>
            <person name="Collins F."/>
            <person name="Alarcon-Chaidez F."/>
            <person name="Wikel S."/>
            <person name="Strausberg R."/>
        </authorList>
    </citation>
    <scope>NUCLEOTIDE SEQUENCE [LARGE SCALE GENOMIC DNA]</scope>
    <source>
        <strain evidence="4">Wikel</strain>
        <strain evidence="2">Wikel colony</strain>
    </source>
</reference>
<feature type="transmembrane region" description="Helical" evidence="1">
    <location>
        <begin position="9"/>
        <end position="29"/>
    </location>
</feature>
<evidence type="ECO:0000313" key="3">
    <source>
        <dbReference type="EnsemblMetazoa" id="ISCW003009-PA"/>
    </source>
</evidence>
<keyword evidence="1" id="KW-1133">Transmembrane helix</keyword>
<reference evidence="3" key="2">
    <citation type="submission" date="2020-05" db="UniProtKB">
        <authorList>
            <consortium name="EnsemblMetazoa"/>
        </authorList>
    </citation>
    <scope>IDENTIFICATION</scope>
    <source>
        <strain evidence="3">wikel</strain>
    </source>
</reference>
<dbReference type="PaxDb" id="6945-B7P959"/>
<dbReference type="VEuPathDB" id="VectorBase:ISCW003009"/>
<name>B7P959_IXOSC</name>